<dbReference type="KEGG" id="vg:80517800"/>
<evidence type="ECO:0000313" key="5">
    <source>
        <dbReference type="EMBL" id="QKU34476.1"/>
    </source>
</evidence>
<accession>A0A6N1NRK8</accession>
<reference evidence="5" key="1">
    <citation type="submission" date="2017-06" db="EMBL/GenBank/DDBJ databases">
        <authorList>
            <person name="Assis F.L."/>
            <person name="Abrahao J.S."/>
            <person name="Silva L."/>
            <person name="Khalil J.B."/>
            <person name="Rodrigues R."/>
            <person name="Silva L.S."/>
            <person name="Boratto P."/>
            <person name="Andrade M."/>
            <person name="Kroon E.G."/>
            <person name="Ribeiro B."/>
            <person name="Bergier I."/>
            <person name="Seligmann H."/>
            <person name="Ghigo E."/>
            <person name="Colson P."/>
            <person name="Levasseur A."/>
            <person name="Raoult D."/>
            <person name="Scola B.L."/>
        </authorList>
    </citation>
    <scope>NUCLEOTIDE SEQUENCE</scope>
    <source>
        <strain evidence="5">Deep ocean</strain>
    </source>
</reference>
<evidence type="ECO:0000256" key="2">
    <source>
        <dbReference type="ARBA" id="ARBA00022840"/>
    </source>
</evidence>
<evidence type="ECO:0000259" key="4">
    <source>
        <dbReference type="Pfam" id="PF06414"/>
    </source>
</evidence>
<keyword evidence="1" id="KW-0547">Nucleotide-binding</keyword>
<dbReference type="InterPro" id="IPR010488">
    <property type="entry name" value="Zeta_toxin_domain"/>
</dbReference>
<dbReference type="EMBL" id="MF405918">
    <property type="protein sequence ID" value="QKU34476.1"/>
    <property type="molecule type" value="Genomic_DNA"/>
</dbReference>
<sequence length="313" mass="36727">MNNNRLQHKISKYSYKYITNTNQNKKSLYAEKLNGYMKGGYDYTNAQDVLRYLDCRINGINCSGNEKGIKLESNVQPYLLVVYGPPASGKSFAKDLMIKEFGLSNNYVYIDVDQMVYDTDQFQHFKNTVDISDLANVNSDDLDTHPKIQTMIEAYRKIRSRTNFLLRIFLGIALMFNYNIVLETPGGGSDWFNIAEELLNNKYDIYLVYPYTNNIEMLVQRSIKRGLTEHRFIQKKYLYDMAKRSQKNFLRVLDPSNITKFRAIYVYETKPDQFDLTENNLLFAYVNPKENQNQNYLSDDKYLHLVDMLKSIN</sequence>
<dbReference type="Gene3D" id="3.40.50.300">
    <property type="entry name" value="P-loop containing nucleotide triphosphate hydrolases"/>
    <property type="match status" value="1"/>
</dbReference>
<proteinExistence type="predicted"/>
<dbReference type="GeneID" id="80517800"/>
<dbReference type="GO" id="GO:0005524">
    <property type="term" value="F:ATP binding"/>
    <property type="evidence" value="ECO:0007669"/>
    <property type="project" value="UniProtKB-KW"/>
</dbReference>
<evidence type="ECO:0000256" key="3">
    <source>
        <dbReference type="SAM" id="Phobius"/>
    </source>
</evidence>
<dbReference type="Pfam" id="PF06414">
    <property type="entry name" value="Zeta_toxin"/>
    <property type="match status" value="1"/>
</dbReference>
<keyword evidence="2" id="KW-0067">ATP-binding</keyword>
<dbReference type="GO" id="GO:0016301">
    <property type="term" value="F:kinase activity"/>
    <property type="evidence" value="ECO:0007669"/>
    <property type="project" value="InterPro"/>
</dbReference>
<feature type="domain" description="Zeta toxin" evidence="4">
    <location>
        <begin position="72"/>
        <end position="252"/>
    </location>
</feature>
<keyword evidence="3" id="KW-0472">Membrane</keyword>
<dbReference type="RefSeq" id="YP_010781109.1">
    <property type="nucleotide sequence ID" value="NC_075038.1"/>
</dbReference>
<reference evidence="5" key="2">
    <citation type="journal article" date="2018" name="Nat. Commun.">
        <title>Tailed giant Tupanvirus possesses the most complete translational apparatus of the known virosphere.</title>
        <authorList>
            <person name="Abrahao J."/>
            <person name="Silva L."/>
            <person name="Silva L.S."/>
            <person name="Khalil J.Y.B."/>
            <person name="Rodrigues R."/>
            <person name="Arantes T."/>
            <person name="Assis F."/>
            <person name="Boratto P."/>
            <person name="Andrade M."/>
            <person name="Kroon E.G."/>
            <person name="Ribeiro B."/>
            <person name="Bergier I."/>
            <person name="Seligmann H."/>
            <person name="Ghigo E."/>
            <person name="Colson P."/>
            <person name="Levasseur A."/>
            <person name="Kroemer G."/>
            <person name="Raoult D."/>
            <person name="La Scola B."/>
        </authorList>
    </citation>
    <scope>NUCLEOTIDE SEQUENCE [LARGE SCALE GENOMIC DNA]</scope>
    <source>
        <strain evidence="5">Deep ocean</strain>
    </source>
</reference>
<keyword evidence="3" id="KW-1133">Transmembrane helix</keyword>
<feature type="transmembrane region" description="Helical" evidence="3">
    <location>
        <begin position="164"/>
        <end position="182"/>
    </location>
</feature>
<dbReference type="SUPFAM" id="SSF52540">
    <property type="entry name" value="P-loop containing nucleoside triphosphate hydrolases"/>
    <property type="match status" value="1"/>
</dbReference>
<protein>
    <recommendedName>
        <fullName evidence="4">Zeta toxin domain-containing protein</fullName>
    </recommendedName>
</protein>
<keyword evidence="3" id="KW-0812">Transmembrane</keyword>
<dbReference type="InterPro" id="IPR027417">
    <property type="entry name" value="P-loop_NTPase"/>
</dbReference>
<organism evidence="5">
    <name type="scientific">Tupanvirus deep ocean</name>
    <dbReference type="NCBI Taxonomy" id="2126984"/>
    <lineage>
        <taxon>Viruses</taxon>
        <taxon>Varidnaviria</taxon>
        <taxon>Bamfordvirae</taxon>
        <taxon>Nucleocytoviricota</taxon>
        <taxon>Megaviricetes</taxon>
        <taxon>Imitervirales</taxon>
        <taxon>Mimiviridae</taxon>
        <taxon>Megamimivirinae</taxon>
        <taxon>Tupanvirus</taxon>
        <taxon>Tupanvirus altamarinense</taxon>
    </lineage>
</organism>
<evidence type="ECO:0000256" key="1">
    <source>
        <dbReference type="ARBA" id="ARBA00022741"/>
    </source>
</evidence>
<name>A0A6N1NRK8_9VIRU</name>